<protein>
    <submittedName>
        <fullName evidence="3">Uncharacterized protein</fullName>
    </submittedName>
</protein>
<reference evidence="3 4" key="1">
    <citation type="submission" date="2014-04" db="EMBL/GenBank/DDBJ databases">
        <title>Comparative Genomics of Cryptosporidium Species.</title>
        <authorList>
            <person name="Silva J.C."/>
            <person name="Su Q."/>
            <person name="Chalmers R."/>
            <person name="Chibucos M.C."/>
            <person name="Elwin K."/>
            <person name="Godinez A."/>
            <person name="Guo F."/>
            <person name="Huynh K."/>
            <person name="Orvis J."/>
            <person name="Ott S."/>
            <person name="Sadzewicz L."/>
            <person name="Sengamalay N."/>
            <person name="Shetty A."/>
            <person name="Sun M."/>
            <person name="Tallon L."/>
            <person name="Xiao L."/>
            <person name="Zhang H."/>
            <person name="Fraser C.M."/>
            <person name="Zhu G."/>
            <person name="Kissinger J."/>
            <person name="Widmer G."/>
        </authorList>
    </citation>
    <scope>NUCLEOTIDE SEQUENCE [LARGE SCALE GENOMIC DNA]</scope>
    <source>
        <strain evidence="3 4">UKMEL1</strain>
    </source>
</reference>
<evidence type="ECO:0000313" key="4">
    <source>
        <dbReference type="Proteomes" id="UP000236928"/>
    </source>
</evidence>
<evidence type="ECO:0000256" key="2">
    <source>
        <dbReference type="SAM" id="MobiDB-lite"/>
    </source>
</evidence>
<organism evidence="3 4">
    <name type="scientific">Cryptosporidium meleagridis</name>
    <dbReference type="NCBI Taxonomy" id="93969"/>
    <lineage>
        <taxon>Eukaryota</taxon>
        <taxon>Sar</taxon>
        <taxon>Alveolata</taxon>
        <taxon>Apicomplexa</taxon>
        <taxon>Conoidasida</taxon>
        <taxon>Coccidia</taxon>
        <taxon>Eucoccidiorida</taxon>
        <taxon>Eimeriorina</taxon>
        <taxon>Cryptosporidiidae</taxon>
        <taxon>Cryptosporidium</taxon>
    </lineage>
</organism>
<feature type="coiled-coil region" evidence="1">
    <location>
        <begin position="230"/>
        <end position="257"/>
    </location>
</feature>
<evidence type="ECO:0000256" key="1">
    <source>
        <dbReference type="SAM" id="Coils"/>
    </source>
</evidence>
<keyword evidence="4" id="KW-1185">Reference proteome</keyword>
<name>A0A2P4Z4I4_9CRYT</name>
<accession>A0A2P4Z4I4</accession>
<dbReference type="EMBL" id="JIBK01000048">
    <property type="protein sequence ID" value="POM84972.1"/>
    <property type="molecule type" value="Genomic_DNA"/>
</dbReference>
<proteinExistence type="predicted"/>
<feature type="region of interest" description="Disordered" evidence="2">
    <location>
        <begin position="546"/>
        <end position="567"/>
    </location>
</feature>
<gene>
    <name evidence="3" type="ORF">CmeUKMEL1_15065</name>
</gene>
<dbReference type="VEuPathDB" id="CryptoDB:CmeUKMEL1_15065"/>
<dbReference type="OrthoDB" id="343450at2759"/>
<comment type="caution">
    <text evidence="3">The sequence shown here is derived from an EMBL/GenBank/DDBJ whole genome shotgun (WGS) entry which is preliminary data.</text>
</comment>
<evidence type="ECO:0000313" key="3">
    <source>
        <dbReference type="EMBL" id="POM84972.1"/>
    </source>
</evidence>
<keyword evidence="1" id="KW-0175">Coiled coil</keyword>
<dbReference type="AlphaFoldDB" id="A0A2P4Z4I4"/>
<feature type="region of interest" description="Disordered" evidence="2">
    <location>
        <begin position="459"/>
        <end position="479"/>
    </location>
</feature>
<sequence>MNEPEIEFIEDEKNKIIIIVSQDQEDFSVVEEIVNEENILIEGYLWEDRSILHQFDEINQNLIKSLEDTKEETPIGNTVEDYEYDDNLEYEIINNLEGVELENKVMKTEISRSEQEEEDKNKLCFDISKTEELSISSQKSFRIEESEADLKPEYQPIKHVISKSQSKALYSVFKISNYTHTFKFIAYLNRIQTIMSDYFRRSKQQNRMVVLNLIKRKRTKSSSKMEFKFIKKENYLLKKKQNNNKSLQLEDSKLENKVKEKDPQANNAIHEEELKDFDQTIGEDILVIEIKDSEEPELNDSVENRIFEVLQEADDGVCQILDSDSVNLNTENNFEPNENSETGSQKHIKTVEFSINSALELDLKLKSESDVGSKLNLEPVLELEELNECSKVELSNPILDMECKRSQGDPTLEELCHINHEPEFMENSAAMKTLDFKLESQSTDNNILKEVELDGTFTDKYKSNEKQSDNDERNVSSESIQERNCDLFVEIIAKEEELENAKTDNYSGFEAIENFELTRKSSQISHNLTGIISFEGTNAKHETEKIENQTEATNQQDENNNGCQPDTKQIEINTDIEELKHNSQEKLSKLENEEDIFELVKDFQNNKNNKFSPFYKKSEAYNNNKPIRSSPYESLQGIKKKSFGVFDKLISLAHNRSIARPISKDLSRESIQAIEIIKKSRKTK</sequence>
<feature type="compositionally biased region" description="Polar residues" evidence="2">
    <location>
        <begin position="549"/>
        <end position="567"/>
    </location>
</feature>
<dbReference type="Proteomes" id="UP000236928">
    <property type="component" value="Unassembled WGS sequence"/>
</dbReference>